<protein>
    <submittedName>
        <fullName evidence="1">Uncharacterized protein</fullName>
    </submittedName>
</protein>
<evidence type="ECO:0000313" key="2">
    <source>
        <dbReference type="Proteomes" id="UP001165060"/>
    </source>
</evidence>
<name>A0ABQ6MQP0_9STRA</name>
<dbReference type="EMBL" id="BRYB01000447">
    <property type="protein sequence ID" value="GMI30200.1"/>
    <property type="molecule type" value="Genomic_DNA"/>
</dbReference>
<reference evidence="1 2" key="1">
    <citation type="journal article" date="2023" name="Commun. Biol.">
        <title>Genome analysis of Parmales, the sister group of diatoms, reveals the evolutionary specialization of diatoms from phago-mixotrophs to photoautotrophs.</title>
        <authorList>
            <person name="Ban H."/>
            <person name="Sato S."/>
            <person name="Yoshikawa S."/>
            <person name="Yamada K."/>
            <person name="Nakamura Y."/>
            <person name="Ichinomiya M."/>
            <person name="Sato N."/>
            <person name="Blanc-Mathieu R."/>
            <person name="Endo H."/>
            <person name="Kuwata A."/>
            <person name="Ogata H."/>
        </authorList>
    </citation>
    <scope>NUCLEOTIDE SEQUENCE [LARGE SCALE GENOMIC DNA]</scope>
</reference>
<comment type="caution">
    <text evidence="1">The sequence shown here is derived from an EMBL/GenBank/DDBJ whole genome shotgun (WGS) entry which is preliminary data.</text>
</comment>
<organism evidence="1 2">
    <name type="scientific">Tetraparma gracilis</name>
    <dbReference type="NCBI Taxonomy" id="2962635"/>
    <lineage>
        <taxon>Eukaryota</taxon>
        <taxon>Sar</taxon>
        <taxon>Stramenopiles</taxon>
        <taxon>Ochrophyta</taxon>
        <taxon>Bolidophyceae</taxon>
        <taxon>Parmales</taxon>
        <taxon>Triparmaceae</taxon>
        <taxon>Tetraparma</taxon>
    </lineage>
</organism>
<keyword evidence="2" id="KW-1185">Reference proteome</keyword>
<gene>
    <name evidence="1" type="ORF">TeGR_g12397</name>
</gene>
<dbReference type="Proteomes" id="UP001165060">
    <property type="component" value="Unassembled WGS sequence"/>
</dbReference>
<evidence type="ECO:0000313" key="1">
    <source>
        <dbReference type="EMBL" id="GMI30200.1"/>
    </source>
</evidence>
<sequence>MDRLNSDVWGVMLNFLDYGDLSRLAQTHLFAATAYKEWKEVLPASAGELCSRLASDQRVDANYYLRVDSNSGPQPFLAFVTASKVQSQDTDTEDFDPTGSTWTLCGSKSNRGGAGSGYHWMPSARVKFLEDASAEVTPYPGADAMLFTDCTWDFSLGRGLRLHGSEHRTKVFEFDDKNLLRMLAPDGSSALFLEEGAASAANEAPGAYLNVREASNFSTLASGGTVHGDTIKTTFSKVRVLLPSLEILCSDWSYATPTGTSYIVGSNGSTRTDYTCSLYGFAQGSCGPDAHACVDLRGTPFAVATTWGPTGCSAQSYHRIAAGGQTVAVAGTGGQGAAAPVHPETGKPQYPCLGDGVAKMLWTQGSEGKDFVVKLCFVEDAPAKDTSDGYTYGDVRGVFEPLNIAYNPVRN</sequence>
<accession>A0ABQ6MQP0</accession>
<proteinExistence type="predicted"/>